<gene>
    <name evidence="6" type="ORF">V1479_03100</name>
</gene>
<feature type="domain" description="HTH lacI-type" evidence="5">
    <location>
        <begin position="14"/>
        <end position="69"/>
    </location>
</feature>
<evidence type="ECO:0000256" key="4">
    <source>
        <dbReference type="SAM" id="MobiDB-lite"/>
    </source>
</evidence>
<evidence type="ECO:0000256" key="1">
    <source>
        <dbReference type="ARBA" id="ARBA00023015"/>
    </source>
</evidence>
<evidence type="ECO:0000256" key="2">
    <source>
        <dbReference type="ARBA" id="ARBA00023125"/>
    </source>
</evidence>
<dbReference type="PANTHER" id="PTHR30146:SF109">
    <property type="entry name" value="HTH-TYPE TRANSCRIPTIONAL REGULATOR GALS"/>
    <property type="match status" value="1"/>
</dbReference>
<dbReference type="PROSITE" id="PS50932">
    <property type="entry name" value="HTH_LACI_2"/>
    <property type="match status" value="1"/>
</dbReference>
<sequence length="364" mass="38779">MVSEGKRGTPSRRVRLEDVAAQCGVSVSTASRALANAKGVRPDLRATILETARRLNYTVPTSIAGRKVILAASSAAMLDYVRNQFTFYVLEGLAERAKSLGVEVISRAIANTAEEAALLADARADDGVVGCLFLTLDDESVLTLASDFDKPIVLVNGDDPEMRHSSVTPCNRSAARLATEHLLALGHERILFLMRRGRRTIERRYEGWQDALRAHGLEASADLVVDVPDWLPELAAEAITQRIAGGGRDFTAILAAGDSLAVGAMMGLESAGLGVPGDVSVMGMDDLPQAAFHNPPLSTMHIPMREIGAAALDLLLDDLGSQRMPPRRIEFACHLVERQSTGPAPAGADIGGGAKHHANLSNRP</sequence>
<keyword evidence="7" id="KW-1185">Reference proteome</keyword>
<comment type="caution">
    <text evidence="6">The sequence shown here is derived from an EMBL/GenBank/DDBJ whole genome shotgun (WGS) entry which is preliminary data.</text>
</comment>
<dbReference type="InterPro" id="IPR028082">
    <property type="entry name" value="Peripla_BP_I"/>
</dbReference>
<dbReference type="PANTHER" id="PTHR30146">
    <property type="entry name" value="LACI-RELATED TRANSCRIPTIONAL REPRESSOR"/>
    <property type="match status" value="1"/>
</dbReference>
<evidence type="ECO:0000313" key="7">
    <source>
        <dbReference type="Proteomes" id="UP001559025"/>
    </source>
</evidence>
<dbReference type="InterPro" id="IPR000843">
    <property type="entry name" value="HTH_LacI"/>
</dbReference>
<feature type="region of interest" description="Disordered" evidence="4">
    <location>
        <begin position="340"/>
        <end position="364"/>
    </location>
</feature>
<dbReference type="SUPFAM" id="SSF47413">
    <property type="entry name" value="lambda repressor-like DNA-binding domains"/>
    <property type="match status" value="1"/>
</dbReference>
<reference evidence="6 7" key="1">
    <citation type="submission" date="2024-01" db="EMBL/GenBank/DDBJ databases">
        <title>New evidence supports the origin of RcGTA from prophage.</title>
        <authorList>
            <person name="Xu Y."/>
            <person name="Liu B."/>
            <person name="Chen F."/>
        </authorList>
    </citation>
    <scope>NUCLEOTIDE SEQUENCE [LARGE SCALE GENOMIC DNA]</scope>
    <source>
        <strain evidence="6 7">CBW1107-2</strain>
    </source>
</reference>
<proteinExistence type="predicted"/>
<dbReference type="EMBL" id="JAZHFV010000001">
    <property type="protein sequence ID" value="MEX4006275.1"/>
    <property type="molecule type" value="Genomic_DNA"/>
</dbReference>
<accession>A0ABV3WNY7</accession>
<dbReference type="SMART" id="SM00354">
    <property type="entry name" value="HTH_LACI"/>
    <property type="match status" value="1"/>
</dbReference>
<dbReference type="Gene3D" id="1.10.260.40">
    <property type="entry name" value="lambda repressor-like DNA-binding domains"/>
    <property type="match status" value="1"/>
</dbReference>
<evidence type="ECO:0000313" key="6">
    <source>
        <dbReference type="EMBL" id="MEX4006275.1"/>
    </source>
</evidence>
<dbReference type="InterPro" id="IPR010982">
    <property type="entry name" value="Lambda_DNA-bd_dom_sf"/>
</dbReference>
<organism evidence="6 7">
    <name type="scientific">Neoaquamicrobium sediminum</name>
    <dbReference type="NCBI Taxonomy" id="1849104"/>
    <lineage>
        <taxon>Bacteria</taxon>
        <taxon>Pseudomonadati</taxon>
        <taxon>Pseudomonadota</taxon>
        <taxon>Alphaproteobacteria</taxon>
        <taxon>Hyphomicrobiales</taxon>
        <taxon>Phyllobacteriaceae</taxon>
        <taxon>Neoaquamicrobium</taxon>
    </lineage>
</organism>
<dbReference type="SUPFAM" id="SSF53822">
    <property type="entry name" value="Periplasmic binding protein-like I"/>
    <property type="match status" value="1"/>
</dbReference>
<name>A0ABV3WNY7_9HYPH</name>
<dbReference type="GO" id="GO:0003677">
    <property type="term" value="F:DNA binding"/>
    <property type="evidence" value="ECO:0007669"/>
    <property type="project" value="UniProtKB-KW"/>
</dbReference>
<dbReference type="CDD" id="cd01392">
    <property type="entry name" value="HTH_LacI"/>
    <property type="match status" value="1"/>
</dbReference>
<evidence type="ECO:0000256" key="3">
    <source>
        <dbReference type="ARBA" id="ARBA00023163"/>
    </source>
</evidence>
<dbReference type="Gene3D" id="3.40.50.2300">
    <property type="match status" value="2"/>
</dbReference>
<keyword evidence="2 6" id="KW-0238">DNA-binding</keyword>
<keyword evidence="3" id="KW-0804">Transcription</keyword>
<dbReference type="Pfam" id="PF13377">
    <property type="entry name" value="Peripla_BP_3"/>
    <property type="match status" value="1"/>
</dbReference>
<dbReference type="Proteomes" id="UP001559025">
    <property type="component" value="Unassembled WGS sequence"/>
</dbReference>
<evidence type="ECO:0000259" key="5">
    <source>
        <dbReference type="PROSITE" id="PS50932"/>
    </source>
</evidence>
<dbReference type="CDD" id="cd06267">
    <property type="entry name" value="PBP1_LacI_sugar_binding-like"/>
    <property type="match status" value="1"/>
</dbReference>
<dbReference type="RefSeq" id="WP_368801619.1">
    <property type="nucleotide sequence ID" value="NZ_JAZHFV010000001.1"/>
</dbReference>
<dbReference type="Pfam" id="PF00356">
    <property type="entry name" value="LacI"/>
    <property type="match status" value="1"/>
</dbReference>
<dbReference type="InterPro" id="IPR046335">
    <property type="entry name" value="LacI/GalR-like_sensor"/>
</dbReference>
<keyword evidence="1" id="KW-0805">Transcription regulation</keyword>
<protein>
    <submittedName>
        <fullName evidence="6">LacI family DNA-binding transcriptional regulator</fullName>
    </submittedName>
</protein>